<proteinExistence type="predicted"/>
<sequence>MNEYFLTVYEPNGEMVFEEKIEAADDQAAQEVGKKKLDEKNFTNHTHRLTRSGKLLLFHV</sequence>
<gene>
    <name evidence="1" type="ORF">AB3N04_07845</name>
</gene>
<dbReference type="InterPro" id="IPR025544">
    <property type="entry name" value="YhzD"/>
</dbReference>
<dbReference type="EMBL" id="CP162551">
    <property type="protein sequence ID" value="XDI38222.1"/>
    <property type="molecule type" value="Genomic_DNA"/>
</dbReference>
<organism evidence="1">
    <name type="scientific">Alkalihalophilus sp. As8PL</name>
    <dbReference type="NCBI Taxonomy" id="3237103"/>
    <lineage>
        <taxon>Bacteria</taxon>
        <taxon>Bacillati</taxon>
        <taxon>Bacillota</taxon>
        <taxon>Bacilli</taxon>
        <taxon>Bacillales</taxon>
        <taxon>Bacillaceae</taxon>
        <taxon>Alkalihalophilus</taxon>
    </lineage>
</organism>
<protein>
    <submittedName>
        <fullName evidence="1">YhzD family protein</fullName>
    </submittedName>
</protein>
<accession>A0AB39BWI0</accession>
<dbReference type="Pfam" id="PF14120">
    <property type="entry name" value="YhzD"/>
    <property type="match status" value="1"/>
</dbReference>
<dbReference type="RefSeq" id="WP_368505538.1">
    <property type="nucleotide sequence ID" value="NZ_CP162551.1"/>
</dbReference>
<dbReference type="AlphaFoldDB" id="A0AB39BWI0"/>
<name>A0AB39BWI0_9BACI</name>
<reference evidence="1" key="1">
    <citation type="submission" date="2024-07" db="EMBL/GenBank/DDBJ databases">
        <title>Identification and characteristics of an arsenic-resistant bacterial isolate, which belongs to a novel species.</title>
        <authorList>
            <person name="Juszczyk A."/>
            <person name="Kowalczyk A."/>
            <person name="Was K."/>
            <person name="Kosowicz W."/>
            <person name="Budzyn A."/>
            <person name="Latowski D."/>
        </authorList>
    </citation>
    <scope>NUCLEOTIDE SEQUENCE</scope>
    <source>
        <strain evidence="1">As8PL</strain>
    </source>
</reference>
<evidence type="ECO:0000313" key="1">
    <source>
        <dbReference type="EMBL" id="XDI38222.1"/>
    </source>
</evidence>